<reference evidence="2" key="1">
    <citation type="journal article" date="2019" name="Int. J. Syst. Evol. Microbiol.">
        <title>The Global Catalogue of Microorganisms (GCM) 10K type strain sequencing project: providing services to taxonomists for standard genome sequencing and annotation.</title>
        <authorList>
            <consortium name="The Broad Institute Genomics Platform"/>
            <consortium name="The Broad Institute Genome Sequencing Center for Infectious Disease"/>
            <person name="Wu L."/>
            <person name="Ma J."/>
        </authorList>
    </citation>
    <scope>NUCLEOTIDE SEQUENCE [LARGE SCALE GENOMIC DNA]</scope>
    <source>
        <strain evidence="2">TISTR 2466</strain>
    </source>
</reference>
<sequence>MKQISQTLSRKDAERRIPQVRHAIDQELTLLHKALIKKDDKTIHQCKQKLEVLRREMLLLEI</sequence>
<name>A0ABW5S585_9BACL</name>
<dbReference type="EMBL" id="JBHUMQ010000031">
    <property type="protein sequence ID" value="MFD2694773.1"/>
    <property type="molecule type" value="Genomic_DNA"/>
</dbReference>
<dbReference type="Proteomes" id="UP001597399">
    <property type="component" value="Unassembled WGS sequence"/>
</dbReference>
<protein>
    <submittedName>
        <fullName evidence="1">Uncharacterized protein</fullName>
    </submittedName>
</protein>
<keyword evidence="2" id="KW-1185">Reference proteome</keyword>
<evidence type="ECO:0000313" key="2">
    <source>
        <dbReference type="Proteomes" id="UP001597399"/>
    </source>
</evidence>
<evidence type="ECO:0000313" key="1">
    <source>
        <dbReference type="EMBL" id="MFD2694773.1"/>
    </source>
</evidence>
<accession>A0ABW5S585</accession>
<gene>
    <name evidence="1" type="ORF">ACFSUE_14240</name>
</gene>
<proteinExistence type="predicted"/>
<dbReference type="RefSeq" id="WP_253062038.1">
    <property type="nucleotide sequence ID" value="NZ_JAMXWM010000011.1"/>
</dbReference>
<organism evidence="1 2">
    <name type="scientific">Sporolactobacillus shoreicorticis</name>
    <dbReference type="NCBI Taxonomy" id="1923877"/>
    <lineage>
        <taxon>Bacteria</taxon>
        <taxon>Bacillati</taxon>
        <taxon>Bacillota</taxon>
        <taxon>Bacilli</taxon>
        <taxon>Bacillales</taxon>
        <taxon>Sporolactobacillaceae</taxon>
        <taxon>Sporolactobacillus</taxon>
    </lineage>
</organism>
<comment type="caution">
    <text evidence="1">The sequence shown here is derived from an EMBL/GenBank/DDBJ whole genome shotgun (WGS) entry which is preliminary data.</text>
</comment>